<proteinExistence type="predicted"/>
<gene>
    <name evidence="1" type="ordered locus">H16_A1836</name>
</gene>
<dbReference type="AlphaFoldDB" id="Q0KAN2"/>
<sequence>MARHCPRRPPNISSSGRPSTAFARRHILAFLPRNSCTGVEASRLKVANSVGVGECRMSGRLSEADGWVSVFLTSRDHRSVKRRVTAYDFSHRASRIPALDCEHTFD</sequence>
<evidence type="ECO:0000313" key="2">
    <source>
        <dbReference type="Proteomes" id="UP000008210"/>
    </source>
</evidence>
<dbReference type="STRING" id="381666.H16_A1836"/>
<evidence type="ECO:0000313" key="1">
    <source>
        <dbReference type="EMBL" id="CAJ92939.1"/>
    </source>
</evidence>
<accession>Q0KAN2</accession>
<reference evidence="1 2" key="1">
    <citation type="journal article" date="2006" name="Nat. Biotechnol.">
        <title>Genome sequence of the bioplastic-producing 'Knallgas' bacterium Ralstonia eutropha H16.</title>
        <authorList>
            <person name="Pohlmann A."/>
            <person name="Fricke W.F."/>
            <person name="Reinecke F."/>
            <person name="Kusian B."/>
            <person name="Liesegang H."/>
            <person name="Cramm R."/>
            <person name="Eitinger T."/>
            <person name="Ewering C."/>
            <person name="Potter M."/>
            <person name="Schwartz E."/>
            <person name="Strittmatter A."/>
            <person name="Voss I."/>
            <person name="Gottschalk G."/>
            <person name="Steinbuechel A."/>
            <person name="Friedrich B."/>
            <person name="Bowien B."/>
        </authorList>
    </citation>
    <scope>NUCLEOTIDE SEQUENCE [LARGE SCALE GENOMIC DNA]</scope>
    <source>
        <strain evidence="2">ATCC 17699 / DSM 428 / KCTC 22496 / NCIMB 10442 / H16 / Stanier 337</strain>
    </source>
</reference>
<dbReference type="HOGENOM" id="CLU_2218698_0_0_4"/>
<dbReference type="KEGG" id="reh:H16_A1836"/>
<keyword evidence="2" id="KW-1185">Reference proteome</keyword>
<organism evidence="1 2">
    <name type="scientific">Cupriavidus necator (strain ATCC 17699 / DSM 428 / KCTC 22496 / NCIMB 10442 / H16 / Stanier 337)</name>
    <name type="common">Ralstonia eutropha</name>
    <dbReference type="NCBI Taxonomy" id="381666"/>
    <lineage>
        <taxon>Bacteria</taxon>
        <taxon>Pseudomonadati</taxon>
        <taxon>Pseudomonadota</taxon>
        <taxon>Betaproteobacteria</taxon>
        <taxon>Burkholderiales</taxon>
        <taxon>Burkholderiaceae</taxon>
        <taxon>Cupriavidus</taxon>
    </lineage>
</organism>
<dbReference type="EMBL" id="AM260479">
    <property type="protein sequence ID" value="CAJ92939.1"/>
    <property type="molecule type" value="Genomic_DNA"/>
</dbReference>
<dbReference type="Proteomes" id="UP000008210">
    <property type="component" value="Chromosome 1"/>
</dbReference>
<name>Q0KAN2_CUPNH</name>
<protein>
    <submittedName>
        <fullName evidence="1">Uncharacterized protein</fullName>
    </submittedName>
</protein>